<comment type="caution">
    <text evidence="1">The sequence shown here is derived from an EMBL/GenBank/DDBJ whole genome shotgun (WGS) entry which is preliminary data.</text>
</comment>
<reference evidence="1" key="1">
    <citation type="submission" date="2013-11" db="EMBL/GenBank/DDBJ databases">
        <title>Genome sequence of the fusiform rust pathogen reveals effectors for host alternation and coevolution with pine.</title>
        <authorList>
            <consortium name="DOE Joint Genome Institute"/>
            <person name="Smith K."/>
            <person name="Pendleton A."/>
            <person name="Kubisiak T."/>
            <person name="Anderson C."/>
            <person name="Salamov A."/>
            <person name="Aerts A."/>
            <person name="Riley R."/>
            <person name="Clum A."/>
            <person name="Lindquist E."/>
            <person name="Ence D."/>
            <person name="Campbell M."/>
            <person name="Kronenberg Z."/>
            <person name="Feau N."/>
            <person name="Dhillon B."/>
            <person name="Hamelin R."/>
            <person name="Burleigh J."/>
            <person name="Smith J."/>
            <person name="Yandell M."/>
            <person name="Nelson C."/>
            <person name="Grigoriev I."/>
            <person name="Davis J."/>
        </authorList>
    </citation>
    <scope>NUCLEOTIDE SEQUENCE</scope>
    <source>
        <strain evidence="1">G11</strain>
    </source>
</reference>
<dbReference type="AlphaFoldDB" id="A0A9P6N801"/>
<evidence type="ECO:0000313" key="2">
    <source>
        <dbReference type="Proteomes" id="UP000886653"/>
    </source>
</evidence>
<protein>
    <submittedName>
        <fullName evidence="1">Uncharacterized protein</fullName>
    </submittedName>
</protein>
<name>A0A9P6N801_9BASI</name>
<accession>A0A9P6N801</accession>
<dbReference type="EMBL" id="MU167379">
    <property type="protein sequence ID" value="KAG0141596.1"/>
    <property type="molecule type" value="Genomic_DNA"/>
</dbReference>
<proteinExistence type="predicted"/>
<sequence length="113" mass="12722">MHQVIESKPKLVTHFLHTRPALSDFNSVVPITTNNQNGINLVNSNQAPITNTTSKLNPTSYQIETQGPCTEPVNQTLLKTKDRIDTPEGEEESNDDDLVLNLKLDEKYMYLLV</sequence>
<dbReference type="Proteomes" id="UP000886653">
    <property type="component" value="Unassembled WGS sequence"/>
</dbReference>
<evidence type="ECO:0000313" key="1">
    <source>
        <dbReference type="EMBL" id="KAG0141596.1"/>
    </source>
</evidence>
<organism evidence="1 2">
    <name type="scientific">Cronartium quercuum f. sp. fusiforme G11</name>
    <dbReference type="NCBI Taxonomy" id="708437"/>
    <lineage>
        <taxon>Eukaryota</taxon>
        <taxon>Fungi</taxon>
        <taxon>Dikarya</taxon>
        <taxon>Basidiomycota</taxon>
        <taxon>Pucciniomycotina</taxon>
        <taxon>Pucciniomycetes</taxon>
        <taxon>Pucciniales</taxon>
        <taxon>Coleosporiaceae</taxon>
        <taxon>Cronartium</taxon>
    </lineage>
</organism>
<keyword evidence="2" id="KW-1185">Reference proteome</keyword>
<gene>
    <name evidence="1" type="ORF">CROQUDRAFT_98572</name>
</gene>